<proteinExistence type="predicted"/>
<sequence>MRILALHRELEEYLKRRNLSAKFNKQKKLFEHNLFHPSLNVELLEPKHLRIFSFRIDKKYRAIFSYTNRDTVEVIDINNHYK</sequence>
<accession>A0A0G1Y1H0</accession>
<evidence type="ECO:0008006" key="3">
    <source>
        <dbReference type="Google" id="ProtNLM"/>
    </source>
</evidence>
<dbReference type="EMBL" id="LCPZ01000007">
    <property type="protein sequence ID" value="KKW08742.1"/>
    <property type="molecule type" value="Genomic_DNA"/>
</dbReference>
<reference evidence="1 2" key="1">
    <citation type="journal article" date="2015" name="Nature">
        <title>rRNA introns, odd ribosomes, and small enigmatic genomes across a large radiation of phyla.</title>
        <authorList>
            <person name="Brown C.T."/>
            <person name="Hug L.A."/>
            <person name="Thomas B.C."/>
            <person name="Sharon I."/>
            <person name="Castelle C.J."/>
            <person name="Singh A."/>
            <person name="Wilkins M.J."/>
            <person name="Williams K.H."/>
            <person name="Banfield J.F."/>
        </authorList>
    </citation>
    <scope>NUCLEOTIDE SEQUENCE [LARGE SCALE GENOMIC DNA]</scope>
</reference>
<name>A0A0G1Y1H0_9BACT</name>
<evidence type="ECO:0000313" key="2">
    <source>
        <dbReference type="Proteomes" id="UP000033965"/>
    </source>
</evidence>
<protein>
    <recommendedName>
        <fullName evidence="3">Toxin YoeB</fullName>
    </recommendedName>
</protein>
<dbReference type="Gene3D" id="3.30.2310.20">
    <property type="entry name" value="RelE-like"/>
    <property type="match status" value="1"/>
</dbReference>
<evidence type="ECO:0000313" key="1">
    <source>
        <dbReference type="EMBL" id="KKW08742.1"/>
    </source>
</evidence>
<gene>
    <name evidence="1" type="ORF">UY44_C0007G0004</name>
</gene>
<comment type="caution">
    <text evidence="1">The sequence shown here is derived from an EMBL/GenBank/DDBJ whole genome shotgun (WGS) entry which is preliminary data.</text>
</comment>
<dbReference type="SUPFAM" id="SSF143011">
    <property type="entry name" value="RelE-like"/>
    <property type="match status" value="1"/>
</dbReference>
<dbReference type="Proteomes" id="UP000033965">
    <property type="component" value="Unassembled WGS sequence"/>
</dbReference>
<dbReference type="InterPro" id="IPR035093">
    <property type="entry name" value="RelE/ParE_toxin_dom_sf"/>
</dbReference>
<dbReference type="AlphaFoldDB" id="A0A0G1Y1H0"/>
<organism evidence="1 2">
    <name type="scientific">Candidatus Kaiserbacteria bacterium GW2011_GWA2_49_19</name>
    <dbReference type="NCBI Taxonomy" id="1618669"/>
    <lineage>
        <taxon>Bacteria</taxon>
        <taxon>Candidatus Kaiseribacteriota</taxon>
    </lineage>
</organism>